<dbReference type="EMBL" id="SRMA01025610">
    <property type="protein sequence ID" value="TRY92527.1"/>
    <property type="molecule type" value="Genomic_DNA"/>
</dbReference>
<organism evidence="2 3">
    <name type="scientific">Danionella cerebrum</name>
    <dbReference type="NCBI Taxonomy" id="2873325"/>
    <lineage>
        <taxon>Eukaryota</taxon>
        <taxon>Metazoa</taxon>
        <taxon>Chordata</taxon>
        <taxon>Craniata</taxon>
        <taxon>Vertebrata</taxon>
        <taxon>Euteleostomi</taxon>
        <taxon>Actinopterygii</taxon>
        <taxon>Neopterygii</taxon>
        <taxon>Teleostei</taxon>
        <taxon>Ostariophysi</taxon>
        <taxon>Cypriniformes</taxon>
        <taxon>Danionidae</taxon>
        <taxon>Danioninae</taxon>
        <taxon>Danionella</taxon>
    </lineage>
</organism>
<sequence>MGICHSFRSRLSESAISYTSPGMDAESGHSDGCDRERRREEEQARVKAENKRSRSIDKRLKAEKREYKQTHRLLLLE</sequence>
<protein>
    <submittedName>
        <fullName evidence="2">Uncharacterized protein</fullName>
    </submittedName>
</protein>
<dbReference type="OrthoDB" id="9395023at2759"/>
<name>A0A553QRG3_9TELE</name>
<reference evidence="2 3" key="1">
    <citation type="journal article" date="2019" name="Sci. Data">
        <title>Hybrid genome assembly and annotation of Danionella translucida.</title>
        <authorList>
            <person name="Kadobianskyi M."/>
            <person name="Schulze L."/>
            <person name="Schuelke M."/>
            <person name="Judkewitz B."/>
        </authorList>
    </citation>
    <scope>NUCLEOTIDE SEQUENCE [LARGE SCALE GENOMIC DNA]</scope>
    <source>
        <strain evidence="2 3">Bolton</strain>
    </source>
</reference>
<feature type="region of interest" description="Disordered" evidence="1">
    <location>
        <begin position="16"/>
        <end position="63"/>
    </location>
</feature>
<comment type="caution">
    <text evidence="2">The sequence shown here is derived from an EMBL/GenBank/DDBJ whole genome shotgun (WGS) entry which is preliminary data.</text>
</comment>
<feature type="compositionally biased region" description="Basic and acidic residues" evidence="1">
    <location>
        <begin position="26"/>
        <end position="63"/>
    </location>
</feature>
<dbReference type="AlphaFoldDB" id="A0A553QRG3"/>
<evidence type="ECO:0000313" key="2">
    <source>
        <dbReference type="EMBL" id="TRY92527.1"/>
    </source>
</evidence>
<evidence type="ECO:0000313" key="3">
    <source>
        <dbReference type="Proteomes" id="UP000316079"/>
    </source>
</evidence>
<keyword evidence="3" id="KW-1185">Reference proteome</keyword>
<evidence type="ECO:0000256" key="1">
    <source>
        <dbReference type="SAM" id="MobiDB-lite"/>
    </source>
</evidence>
<proteinExistence type="predicted"/>
<accession>A0A553QRG3</accession>
<dbReference type="STRING" id="623744.A0A553QRG3"/>
<gene>
    <name evidence="2" type="ORF">DNTS_035221</name>
</gene>
<dbReference type="Proteomes" id="UP000316079">
    <property type="component" value="Unassembled WGS sequence"/>
</dbReference>